<organism evidence="2 3">
    <name type="scientific">Protea cynaroides</name>
    <dbReference type="NCBI Taxonomy" id="273540"/>
    <lineage>
        <taxon>Eukaryota</taxon>
        <taxon>Viridiplantae</taxon>
        <taxon>Streptophyta</taxon>
        <taxon>Embryophyta</taxon>
        <taxon>Tracheophyta</taxon>
        <taxon>Spermatophyta</taxon>
        <taxon>Magnoliopsida</taxon>
        <taxon>Proteales</taxon>
        <taxon>Proteaceae</taxon>
        <taxon>Protea</taxon>
    </lineage>
</organism>
<dbReference type="EMBL" id="JAMYWD010000007">
    <property type="protein sequence ID" value="KAJ4964563.1"/>
    <property type="molecule type" value="Genomic_DNA"/>
</dbReference>
<comment type="caution">
    <text evidence="2">The sequence shown here is derived from an EMBL/GenBank/DDBJ whole genome shotgun (WGS) entry which is preliminary data.</text>
</comment>
<dbReference type="Proteomes" id="UP001141806">
    <property type="component" value="Unassembled WGS sequence"/>
</dbReference>
<accession>A0A9Q0K715</accession>
<feature type="compositionally biased region" description="Basic and acidic residues" evidence="1">
    <location>
        <begin position="8"/>
        <end position="19"/>
    </location>
</feature>
<reference evidence="2" key="1">
    <citation type="journal article" date="2023" name="Plant J.">
        <title>The genome of the king protea, Protea cynaroides.</title>
        <authorList>
            <person name="Chang J."/>
            <person name="Duong T.A."/>
            <person name="Schoeman C."/>
            <person name="Ma X."/>
            <person name="Roodt D."/>
            <person name="Barker N."/>
            <person name="Li Z."/>
            <person name="Van de Peer Y."/>
            <person name="Mizrachi E."/>
        </authorList>
    </citation>
    <scope>NUCLEOTIDE SEQUENCE</scope>
    <source>
        <tissue evidence="2">Young leaves</tissue>
    </source>
</reference>
<evidence type="ECO:0000256" key="1">
    <source>
        <dbReference type="SAM" id="MobiDB-lite"/>
    </source>
</evidence>
<evidence type="ECO:0000313" key="2">
    <source>
        <dbReference type="EMBL" id="KAJ4964563.1"/>
    </source>
</evidence>
<feature type="region of interest" description="Disordered" evidence="1">
    <location>
        <begin position="80"/>
        <end position="113"/>
    </location>
</feature>
<feature type="region of interest" description="Disordered" evidence="1">
    <location>
        <begin position="1"/>
        <end position="33"/>
    </location>
</feature>
<name>A0A9Q0K715_9MAGN</name>
<gene>
    <name evidence="2" type="ORF">NE237_016412</name>
</gene>
<keyword evidence="3" id="KW-1185">Reference proteome</keyword>
<proteinExistence type="predicted"/>
<evidence type="ECO:0000313" key="3">
    <source>
        <dbReference type="Proteomes" id="UP001141806"/>
    </source>
</evidence>
<dbReference type="AlphaFoldDB" id="A0A9Q0K715"/>
<protein>
    <submittedName>
        <fullName evidence="2">Uncharacterized protein</fullName>
    </submittedName>
</protein>
<sequence>MTATQQLHVDELLRGDDMKSSCNRKKKEEGRDHIEGHISRMIQEIFGEEVSAEEKVVRQKKRRFQSIAYIYTTTKPVNAIHSKKMSQNPFDELRGDDMKSSCNKKKKEEGRDQMEEVLAEEKVVPQRKKRFQSIAYIYMTTKPVNSIHSKKMRC</sequence>
<dbReference type="OrthoDB" id="1739516at2759"/>